<name>A0A9D2KIV3_9MICO</name>
<dbReference type="PANTHER" id="PTHR30055">
    <property type="entry name" value="HTH-TYPE TRANSCRIPTIONAL REGULATOR RUTR"/>
    <property type="match status" value="1"/>
</dbReference>
<keyword evidence="2 4" id="KW-0238">DNA-binding</keyword>
<dbReference type="EMBL" id="DXAM01000108">
    <property type="protein sequence ID" value="HJA04728.1"/>
    <property type="molecule type" value="Genomic_DNA"/>
</dbReference>
<dbReference type="GO" id="GO:0000976">
    <property type="term" value="F:transcription cis-regulatory region binding"/>
    <property type="evidence" value="ECO:0007669"/>
    <property type="project" value="TreeGrafter"/>
</dbReference>
<dbReference type="SUPFAM" id="SSF48498">
    <property type="entry name" value="Tetracyclin repressor-like, C-terminal domain"/>
    <property type="match status" value="1"/>
</dbReference>
<evidence type="ECO:0000313" key="8">
    <source>
        <dbReference type="Proteomes" id="UP000824220"/>
    </source>
</evidence>
<gene>
    <name evidence="7" type="ORF">H9800_07685</name>
</gene>
<dbReference type="Proteomes" id="UP000824220">
    <property type="component" value="Unassembled WGS sequence"/>
</dbReference>
<feature type="DNA-binding region" description="H-T-H motif" evidence="4">
    <location>
        <begin position="44"/>
        <end position="63"/>
    </location>
</feature>
<feature type="domain" description="HTH tetR-type" evidence="6">
    <location>
        <begin position="21"/>
        <end position="81"/>
    </location>
</feature>
<dbReference type="GO" id="GO:0003700">
    <property type="term" value="F:DNA-binding transcription factor activity"/>
    <property type="evidence" value="ECO:0007669"/>
    <property type="project" value="TreeGrafter"/>
</dbReference>
<dbReference type="SUPFAM" id="SSF46689">
    <property type="entry name" value="Homeodomain-like"/>
    <property type="match status" value="1"/>
</dbReference>
<evidence type="ECO:0000313" key="7">
    <source>
        <dbReference type="EMBL" id="HJA04728.1"/>
    </source>
</evidence>
<dbReference type="InterPro" id="IPR009057">
    <property type="entry name" value="Homeodomain-like_sf"/>
</dbReference>
<evidence type="ECO:0000259" key="6">
    <source>
        <dbReference type="PROSITE" id="PS50977"/>
    </source>
</evidence>
<keyword evidence="3" id="KW-0804">Transcription</keyword>
<organism evidence="7 8">
    <name type="scientific">Candidatus Microbacterium stercoravium</name>
    <dbReference type="NCBI Taxonomy" id="2838697"/>
    <lineage>
        <taxon>Bacteria</taxon>
        <taxon>Bacillati</taxon>
        <taxon>Actinomycetota</taxon>
        <taxon>Actinomycetes</taxon>
        <taxon>Micrococcales</taxon>
        <taxon>Microbacteriaceae</taxon>
        <taxon>Microbacterium</taxon>
    </lineage>
</organism>
<dbReference type="AlphaFoldDB" id="A0A9D2KIV3"/>
<keyword evidence="1" id="KW-0805">Transcription regulation</keyword>
<reference evidence="7" key="2">
    <citation type="submission" date="2021-04" db="EMBL/GenBank/DDBJ databases">
        <authorList>
            <person name="Gilroy R."/>
        </authorList>
    </citation>
    <scope>NUCLEOTIDE SEQUENCE</scope>
    <source>
        <strain evidence="7">ChiHjej8B7-3636</strain>
    </source>
</reference>
<evidence type="ECO:0000256" key="3">
    <source>
        <dbReference type="ARBA" id="ARBA00023163"/>
    </source>
</evidence>
<evidence type="ECO:0000256" key="2">
    <source>
        <dbReference type="ARBA" id="ARBA00023125"/>
    </source>
</evidence>
<dbReference type="InterPro" id="IPR050109">
    <property type="entry name" value="HTH-type_TetR-like_transc_reg"/>
</dbReference>
<protein>
    <submittedName>
        <fullName evidence="7">TetR family transcriptional regulator</fullName>
    </submittedName>
</protein>
<accession>A0A9D2KIV3</accession>
<dbReference type="PRINTS" id="PR00455">
    <property type="entry name" value="HTHTETR"/>
</dbReference>
<dbReference type="PROSITE" id="PS50977">
    <property type="entry name" value="HTH_TETR_2"/>
    <property type="match status" value="1"/>
</dbReference>
<evidence type="ECO:0000256" key="1">
    <source>
        <dbReference type="ARBA" id="ARBA00023015"/>
    </source>
</evidence>
<dbReference type="Pfam" id="PF17920">
    <property type="entry name" value="TetR_C_16"/>
    <property type="match status" value="1"/>
</dbReference>
<dbReference type="Pfam" id="PF00440">
    <property type="entry name" value="TetR_N"/>
    <property type="match status" value="1"/>
</dbReference>
<evidence type="ECO:0000256" key="4">
    <source>
        <dbReference type="PROSITE-ProRule" id="PRU00335"/>
    </source>
</evidence>
<dbReference type="Gene3D" id="1.10.10.60">
    <property type="entry name" value="Homeodomain-like"/>
    <property type="match status" value="1"/>
</dbReference>
<dbReference type="InterPro" id="IPR041678">
    <property type="entry name" value="TetR_C_16"/>
</dbReference>
<dbReference type="PANTHER" id="PTHR30055:SF234">
    <property type="entry name" value="HTH-TYPE TRANSCRIPTIONAL REGULATOR BETI"/>
    <property type="match status" value="1"/>
</dbReference>
<sequence>MAVARDPKPRRGRGRPRAGESDGKSRILAAAEHEFSEHGYDGATTRAIAARAGVDAAAIHHHFGTKSDLFARVIDAPIRPDKALPEILEGPSDEVGERIVRYLLETLDDPAVRRRAVTMLRTGVGNRVMTPMLAGFLEREVISRLAGSLDADDARLRASLAGSQIGGLLLGRYVLKLPALVDTSNDELARRIGRTIQSYLAD</sequence>
<comment type="caution">
    <text evidence="7">The sequence shown here is derived from an EMBL/GenBank/DDBJ whole genome shotgun (WGS) entry which is preliminary data.</text>
</comment>
<dbReference type="Gene3D" id="1.10.357.10">
    <property type="entry name" value="Tetracycline Repressor, domain 2"/>
    <property type="match status" value="1"/>
</dbReference>
<proteinExistence type="predicted"/>
<feature type="region of interest" description="Disordered" evidence="5">
    <location>
        <begin position="1"/>
        <end position="24"/>
    </location>
</feature>
<dbReference type="InterPro" id="IPR036271">
    <property type="entry name" value="Tet_transcr_reg_TetR-rel_C_sf"/>
</dbReference>
<reference evidence="7" key="1">
    <citation type="journal article" date="2021" name="PeerJ">
        <title>Extensive microbial diversity within the chicken gut microbiome revealed by metagenomics and culture.</title>
        <authorList>
            <person name="Gilroy R."/>
            <person name="Ravi A."/>
            <person name="Getino M."/>
            <person name="Pursley I."/>
            <person name="Horton D.L."/>
            <person name="Alikhan N.F."/>
            <person name="Baker D."/>
            <person name="Gharbi K."/>
            <person name="Hall N."/>
            <person name="Watson M."/>
            <person name="Adriaenssens E.M."/>
            <person name="Foster-Nyarko E."/>
            <person name="Jarju S."/>
            <person name="Secka A."/>
            <person name="Antonio M."/>
            <person name="Oren A."/>
            <person name="Chaudhuri R.R."/>
            <person name="La Ragione R."/>
            <person name="Hildebrand F."/>
            <person name="Pallen M.J."/>
        </authorList>
    </citation>
    <scope>NUCLEOTIDE SEQUENCE</scope>
    <source>
        <strain evidence="7">ChiHjej8B7-3636</strain>
    </source>
</reference>
<evidence type="ECO:0000256" key="5">
    <source>
        <dbReference type="SAM" id="MobiDB-lite"/>
    </source>
</evidence>
<dbReference type="InterPro" id="IPR001647">
    <property type="entry name" value="HTH_TetR"/>
</dbReference>